<name>A0A2H4UW34_9VIRU</name>
<protein>
    <recommendedName>
        <fullName evidence="3">HNH endonuclease</fullName>
    </recommendedName>
</protein>
<organism evidence="1">
    <name type="scientific">Bodo saltans virus</name>
    <dbReference type="NCBI Taxonomy" id="2024608"/>
    <lineage>
        <taxon>Viruses</taxon>
        <taxon>Varidnaviria</taxon>
        <taxon>Bamfordvirae</taxon>
        <taxon>Nucleocytoviricota</taxon>
        <taxon>Megaviricetes</taxon>
        <taxon>Imitervirales</taxon>
        <taxon>Mimiviridae</taxon>
        <taxon>Klosneuvirinae</taxon>
        <taxon>Theiavirus</taxon>
        <taxon>Theiavirus salishense</taxon>
    </lineage>
</organism>
<dbReference type="EMBL" id="MF782455">
    <property type="protein sequence ID" value="ATZ81086.1"/>
    <property type="molecule type" value="Genomic_DNA"/>
</dbReference>
<proteinExistence type="predicted"/>
<evidence type="ECO:0000313" key="2">
    <source>
        <dbReference type="Proteomes" id="UP000240325"/>
    </source>
</evidence>
<evidence type="ECO:0000313" key="1">
    <source>
        <dbReference type="EMBL" id="ATZ81086.1"/>
    </source>
</evidence>
<sequence>MVSFFNDYSYLTTSGNIRQNYHIDHLCPISESMNNCIVHNEIVMCQMCNLAKSKKNYAQYYVEYLLSNYIFNTTRKMIAEYCEQYHNMDVYDKLYFDSKMKSKTFTTEYEMIEFIRTNDINFYYSDFLIYELTPTAKKTQISIIHEYFKNNLHRELINDLIYRNGDFYLSCYSTNKNYLLNNWDIHDKYFKFINCILLKYNYEILNYEDLKQYVANNELYLSDFLTADYNNYIIINDMSNMIKIYNEMMDECNVPQNKRFCDLSYSQFIKNNSSYEEKINILTNVYNVFIKSFEEAPKIDLIFKNNDIYASSNCNKINVSLPIF</sequence>
<keyword evidence="2" id="KW-1185">Reference proteome</keyword>
<evidence type="ECO:0008006" key="3">
    <source>
        <dbReference type="Google" id="ProtNLM"/>
    </source>
</evidence>
<gene>
    <name evidence="1" type="ORF">BMW23_1041</name>
</gene>
<dbReference type="Proteomes" id="UP000240325">
    <property type="component" value="Segment"/>
</dbReference>
<reference evidence="1" key="1">
    <citation type="journal article" date="2017" name="Elife">
        <title>The kinetoplastid-infecting Bodo saltans virus (BsV), a window into the most abundant giant viruses in the sea.</title>
        <authorList>
            <person name="Deeg C.M."/>
            <person name="Chow C.-E.T."/>
            <person name="Suttle C.A."/>
        </authorList>
    </citation>
    <scope>NUCLEOTIDE SEQUENCE</scope>
    <source>
        <strain evidence="1">NG1</strain>
    </source>
</reference>
<accession>A0A2H4UW34</accession>